<dbReference type="EMBL" id="VSRR010076768">
    <property type="protein sequence ID" value="MPC88132.1"/>
    <property type="molecule type" value="Genomic_DNA"/>
</dbReference>
<protein>
    <submittedName>
        <fullName evidence="1">Uncharacterized protein</fullName>
    </submittedName>
</protein>
<accession>A0A5B7IW34</accession>
<gene>
    <name evidence="1" type="ORF">E2C01_083025</name>
</gene>
<reference evidence="1 2" key="1">
    <citation type="submission" date="2019-05" db="EMBL/GenBank/DDBJ databases">
        <title>Another draft genome of Portunus trituberculatus and its Hox gene families provides insights of decapod evolution.</title>
        <authorList>
            <person name="Jeong J.-H."/>
            <person name="Song I."/>
            <person name="Kim S."/>
            <person name="Choi T."/>
            <person name="Kim D."/>
            <person name="Ryu S."/>
            <person name="Kim W."/>
        </authorList>
    </citation>
    <scope>NUCLEOTIDE SEQUENCE [LARGE SCALE GENOMIC DNA]</scope>
    <source>
        <tissue evidence="1">Muscle</tissue>
    </source>
</reference>
<evidence type="ECO:0000313" key="2">
    <source>
        <dbReference type="Proteomes" id="UP000324222"/>
    </source>
</evidence>
<evidence type="ECO:0000313" key="1">
    <source>
        <dbReference type="EMBL" id="MPC88132.1"/>
    </source>
</evidence>
<dbReference type="AlphaFoldDB" id="A0A5B7IW34"/>
<name>A0A5B7IW34_PORTR</name>
<comment type="caution">
    <text evidence="1">The sequence shown here is derived from an EMBL/GenBank/DDBJ whole genome shotgun (WGS) entry which is preliminary data.</text>
</comment>
<sequence>MRQSVHPSQLPHLPPGLLTQQRACVRVPPVQLDLQAQAVTPEAL</sequence>
<keyword evidence="2" id="KW-1185">Reference proteome</keyword>
<proteinExistence type="predicted"/>
<organism evidence="1 2">
    <name type="scientific">Portunus trituberculatus</name>
    <name type="common">Swimming crab</name>
    <name type="synonym">Neptunus trituberculatus</name>
    <dbReference type="NCBI Taxonomy" id="210409"/>
    <lineage>
        <taxon>Eukaryota</taxon>
        <taxon>Metazoa</taxon>
        <taxon>Ecdysozoa</taxon>
        <taxon>Arthropoda</taxon>
        <taxon>Crustacea</taxon>
        <taxon>Multicrustacea</taxon>
        <taxon>Malacostraca</taxon>
        <taxon>Eumalacostraca</taxon>
        <taxon>Eucarida</taxon>
        <taxon>Decapoda</taxon>
        <taxon>Pleocyemata</taxon>
        <taxon>Brachyura</taxon>
        <taxon>Eubrachyura</taxon>
        <taxon>Portunoidea</taxon>
        <taxon>Portunidae</taxon>
        <taxon>Portuninae</taxon>
        <taxon>Portunus</taxon>
    </lineage>
</organism>
<dbReference type="Proteomes" id="UP000324222">
    <property type="component" value="Unassembled WGS sequence"/>
</dbReference>